<proteinExistence type="predicted"/>
<dbReference type="EMBL" id="KN822181">
    <property type="protein sequence ID" value="KIM53408.1"/>
    <property type="molecule type" value="Genomic_DNA"/>
</dbReference>
<dbReference type="HOGENOM" id="CLU_2723663_0_0_1"/>
<protein>
    <submittedName>
        <fullName evidence="1">Uncharacterized protein</fullName>
    </submittedName>
</protein>
<reference evidence="2" key="2">
    <citation type="submission" date="2015-01" db="EMBL/GenBank/DDBJ databases">
        <title>Evolutionary Origins and Diversification of the Mycorrhizal Mutualists.</title>
        <authorList>
            <consortium name="DOE Joint Genome Institute"/>
            <consortium name="Mycorrhizal Genomics Consortium"/>
            <person name="Kohler A."/>
            <person name="Kuo A."/>
            <person name="Nagy L.G."/>
            <person name="Floudas D."/>
            <person name="Copeland A."/>
            <person name="Barry K.W."/>
            <person name="Cichocki N."/>
            <person name="Veneault-Fourrey C."/>
            <person name="LaButti K."/>
            <person name="Lindquist E.A."/>
            <person name="Lipzen A."/>
            <person name="Lundell T."/>
            <person name="Morin E."/>
            <person name="Murat C."/>
            <person name="Riley R."/>
            <person name="Ohm R."/>
            <person name="Sun H."/>
            <person name="Tunlid A."/>
            <person name="Henrissat B."/>
            <person name="Grigoriev I.V."/>
            <person name="Hibbett D.S."/>
            <person name="Martin F."/>
        </authorList>
    </citation>
    <scope>NUCLEOTIDE SEQUENCE [LARGE SCALE GENOMIC DNA]</scope>
    <source>
        <strain evidence="2">Foug A</strain>
    </source>
</reference>
<gene>
    <name evidence="1" type="ORF">SCLCIDRAFT_437033</name>
</gene>
<evidence type="ECO:0000313" key="1">
    <source>
        <dbReference type="EMBL" id="KIM53408.1"/>
    </source>
</evidence>
<dbReference type="Proteomes" id="UP000053989">
    <property type="component" value="Unassembled WGS sequence"/>
</dbReference>
<accession>A0A0C2YUT2</accession>
<name>A0A0C2YUT2_9AGAM</name>
<evidence type="ECO:0000313" key="2">
    <source>
        <dbReference type="Proteomes" id="UP000053989"/>
    </source>
</evidence>
<sequence>MTDQWWEVCSLCLKRDELSRLPTSDIVAVIEDASRPPIVAVICLRAKRNPFDCLYTPPCSLRVYFCVFSSAP</sequence>
<reference evidence="1 2" key="1">
    <citation type="submission" date="2014-04" db="EMBL/GenBank/DDBJ databases">
        <authorList>
            <consortium name="DOE Joint Genome Institute"/>
            <person name="Kuo A."/>
            <person name="Kohler A."/>
            <person name="Nagy L.G."/>
            <person name="Floudas D."/>
            <person name="Copeland A."/>
            <person name="Barry K.W."/>
            <person name="Cichocki N."/>
            <person name="Veneault-Fourrey C."/>
            <person name="LaButti K."/>
            <person name="Lindquist E.A."/>
            <person name="Lipzen A."/>
            <person name="Lundell T."/>
            <person name="Morin E."/>
            <person name="Murat C."/>
            <person name="Sun H."/>
            <person name="Tunlid A."/>
            <person name="Henrissat B."/>
            <person name="Grigoriev I.V."/>
            <person name="Hibbett D.S."/>
            <person name="Martin F."/>
            <person name="Nordberg H.P."/>
            <person name="Cantor M.N."/>
            <person name="Hua S.X."/>
        </authorList>
    </citation>
    <scope>NUCLEOTIDE SEQUENCE [LARGE SCALE GENOMIC DNA]</scope>
    <source>
        <strain evidence="1 2">Foug A</strain>
    </source>
</reference>
<keyword evidence="2" id="KW-1185">Reference proteome</keyword>
<organism evidence="1 2">
    <name type="scientific">Scleroderma citrinum Foug A</name>
    <dbReference type="NCBI Taxonomy" id="1036808"/>
    <lineage>
        <taxon>Eukaryota</taxon>
        <taxon>Fungi</taxon>
        <taxon>Dikarya</taxon>
        <taxon>Basidiomycota</taxon>
        <taxon>Agaricomycotina</taxon>
        <taxon>Agaricomycetes</taxon>
        <taxon>Agaricomycetidae</taxon>
        <taxon>Boletales</taxon>
        <taxon>Sclerodermatineae</taxon>
        <taxon>Sclerodermataceae</taxon>
        <taxon>Scleroderma</taxon>
    </lineage>
</organism>
<dbReference type="AlphaFoldDB" id="A0A0C2YUT2"/>
<dbReference type="InParanoid" id="A0A0C2YUT2"/>